<comment type="caution">
    <text evidence="2">The sequence shown here is derived from an EMBL/GenBank/DDBJ whole genome shotgun (WGS) entry which is preliminary data.</text>
</comment>
<proteinExistence type="predicted"/>
<evidence type="ECO:0000313" key="2">
    <source>
        <dbReference type="EMBL" id="KAE8670192.1"/>
    </source>
</evidence>
<sequence>MTKPHYIKRQTPEFATSAFSLAFERQTCIHKSCCILRACHVMHTSTSGLLHFPTLSTVNGITNTTARNEFYGEMGAPNPKSGPDPDPVLDSEREIEVPDTKSPLLCGVIDGVATLVVVPMMNFPPCLVLMVEVETVVLAFVAAISSWKRSNRYLRASVKPDSRQASRRPQGFHVPQPGRRISHPPGLDRVTLSEPEDGTNGVTIDAIATGEPERLWIVIDHPFRSLEDCTLSDCKGSSQFL</sequence>
<keyword evidence="3" id="KW-1185">Reference proteome</keyword>
<protein>
    <submittedName>
        <fullName evidence="2">Uncharacterized protein</fullName>
    </submittedName>
</protein>
<organism evidence="2 3">
    <name type="scientific">Hibiscus syriacus</name>
    <name type="common">Rose of Sharon</name>
    <dbReference type="NCBI Taxonomy" id="106335"/>
    <lineage>
        <taxon>Eukaryota</taxon>
        <taxon>Viridiplantae</taxon>
        <taxon>Streptophyta</taxon>
        <taxon>Embryophyta</taxon>
        <taxon>Tracheophyta</taxon>
        <taxon>Spermatophyta</taxon>
        <taxon>Magnoliopsida</taxon>
        <taxon>eudicotyledons</taxon>
        <taxon>Gunneridae</taxon>
        <taxon>Pentapetalae</taxon>
        <taxon>rosids</taxon>
        <taxon>malvids</taxon>
        <taxon>Malvales</taxon>
        <taxon>Malvaceae</taxon>
        <taxon>Malvoideae</taxon>
        <taxon>Hibiscus</taxon>
    </lineage>
</organism>
<dbReference type="EMBL" id="VEPZ02001515">
    <property type="protein sequence ID" value="KAE8670192.1"/>
    <property type="molecule type" value="Genomic_DNA"/>
</dbReference>
<evidence type="ECO:0000313" key="3">
    <source>
        <dbReference type="Proteomes" id="UP000436088"/>
    </source>
</evidence>
<reference evidence="2" key="1">
    <citation type="submission" date="2019-09" db="EMBL/GenBank/DDBJ databases">
        <title>Draft genome information of white flower Hibiscus syriacus.</title>
        <authorList>
            <person name="Kim Y.-M."/>
        </authorList>
    </citation>
    <scope>NUCLEOTIDE SEQUENCE [LARGE SCALE GENOMIC DNA]</scope>
    <source>
        <strain evidence="2">YM2019G1</strain>
    </source>
</reference>
<accession>A0A6A2X548</accession>
<gene>
    <name evidence="2" type="ORF">F3Y22_tig00112205pilonHSYRG00041</name>
</gene>
<feature type="region of interest" description="Disordered" evidence="1">
    <location>
        <begin position="159"/>
        <end position="201"/>
    </location>
</feature>
<dbReference type="Proteomes" id="UP000436088">
    <property type="component" value="Unassembled WGS sequence"/>
</dbReference>
<name>A0A6A2X548_HIBSY</name>
<dbReference type="AlphaFoldDB" id="A0A6A2X548"/>
<evidence type="ECO:0000256" key="1">
    <source>
        <dbReference type="SAM" id="MobiDB-lite"/>
    </source>
</evidence>